<name>A0A9W6TUQ6_9STRA</name>
<dbReference type="InterPro" id="IPR036770">
    <property type="entry name" value="Ankyrin_rpt-contain_sf"/>
</dbReference>
<dbReference type="Proteomes" id="UP001165083">
    <property type="component" value="Unassembled WGS sequence"/>
</dbReference>
<dbReference type="Gene3D" id="1.25.40.20">
    <property type="entry name" value="Ankyrin repeat-containing domain"/>
    <property type="match status" value="1"/>
</dbReference>
<evidence type="ECO:0000313" key="3">
    <source>
        <dbReference type="Proteomes" id="UP001165083"/>
    </source>
</evidence>
<evidence type="ECO:0000313" key="2">
    <source>
        <dbReference type="EMBL" id="GMF20911.1"/>
    </source>
</evidence>
<gene>
    <name evidence="2" type="ORF">Plil01_000819900</name>
</gene>
<dbReference type="PROSITE" id="PS50088">
    <property type="entry name" value="ANK_REPEAT"/>
    <property type="match status" value="1"/>
</dbReference>
<dbReference type="PANTHER" id="PTHR46586:SF3">
    <property type="entry name" value="ANKYRIN REPEAT-CONTAINING PROTEIN"/>
    <property type="match status" value="1"/>
</dbReference>
<evidence type="ECO:0000256" key="1">
    <source>
        <dbReference type="PROSITE-ProRule" id="PRU00023"/>
    </source>
</evidence>
<reference evidence="2" key="1">
    <citation type="submission" date="2023-04" db="EMBL/GenBank/DDBJ databases">
        <title>Phytophthora lilii NBRC 32176.</title>
        <authorList>
            <person name="Ichikawa N."/>
            <person name="Sato H."/>
            <person name="Tonouchi N."/>
        </authorList>
    </citation>
    <scope>NUCLEOTIDE SEQUENCE</scope>
    <source>
        <strain evidence="2">NBRC 32176</strain>
    </source>
</reference>
<dbReference type="Pfam" id="PF13637">
    <property type="entry name" value="Ank_4"/>
    <property type="match status" value="1"/>
</dbReference>
<dbReference type="Pfam" id="PF00023">
    <property type="entry name" value="Ank"/>
    <property type="match status" value="1"/>
</dbReference>
<accession>A0A9W6TUQ6</accession>
<dbReference type="SUPFAM" id="SSF48403">
    <property type="entry name" value="Ankyrin repeat"/>
    <property type="match status" value="1"/>
</dbReference>
<comment type="caution">
    <text evidence="2">The sequence shown here is derived from an EMBL/GenBank/DDBJ whole genome shotgun (WGS) entry which is preliminary data.</text>
</comment>
<feature type="repeat" description="ANK" evidence="1">
    <location>
        <begin position="45"/>
        <end position="71"/>
    </location>
</feature>
<keyword evidence="3" id="KW-1185">Reference proteome</keyword>
<dbReference type="OrthoDB" id="187035at2759"/>
<dbReference type="PANTHER" id="PTHR46586">
    <property type="entry name" value="ANKYRIN REPEAT-CONTAINING PROTEIN"/>
    <property type="match status" value="1"/>
</dbReference>
<dbReference type="EMBL" id="BSXW01000390">
    <property type="protein sequence ID" value="GMF20911.1"/>
    <property type="molecule type" value="Genomic_DNA"/>
</dbReference>
<dbReference type="InterPro" id="IPR052050">
    <property type="entry name" value="SecEffector_AnkRepeat"/>
</dbReference>
<dbReference type="AlphaFoldDB" id="A0A9W6TUQ6"/>
<dbReference type="InterPro" id="IPR002110">
    <property type="entry name" value="Ankyrin_rpt"/>
</dbReference>
<proteinExistence type="predicted"/>
<sequence>MLEIILQWTVPVWREAIEAATRGGHTHVLRWAFEREGGRGPWTADFDDALQIAATCGHLDVVKWLLERGVDGHTSWKMEDSAPEYYELMWRHQYCIGQALEMAAEHNQLDIVQVLYETQSMAGDACSTEPMDLAVTSGHLAVAQWLNHAKAQSCSVEAVDHAATNGHFEMLQWMHSTQQLKCTTAAMVGAAENGHFEIVKWFHRTQHARCSIYAVREAADNGHLEPVC</sequence>
<keyword evidence="1" id="KW-0040">ANK repeat</keyword>
<protein>
    <submittedName>
        <fullName evidence="2">Unnamed protein product</fullName>
    </submittedName>
</protein>
<dbReference type="PROSITE" id="PS50297">
    <property type="entry name" value="ANK_REP_REGION"/>
    <property type="match status" value="1"/>
</dbReference>
<organism evidence="2 3">
    <name type="scientific">Phytophthora lilii</name>
    <dbReference type="NCBI Taxonomy" id="2077276"/>
    <lineage>
        <taxon>Eukaryota</taxon>
        <taxon>Sar</taxon>
        <taxon>Stramenopiles</taxon>
        <taxon>Oomycota</taxon>
        <taxon>Peronosporomycetes</taxon>
        <taxon>Peronosporales</taxon>
        <taxon>Peronosporaceae</taxon>
        <taxon>Phytophthora</taxon>
    </lineage>
</organism>